<evidence type="ECO:0000313" key="10">
    <source>
        <dbReference type="EMBL" id="PPK52750.1"/>
    </source>
</evidence>
<dbReference type="AlphaFoldDB" id="A0A2S6G8Z7"/>
<evidence type="ECO:0000256" key="7">
    <source>
        <dbReference type="ARBA" id="ARBA00048128"/>
    </source>
</evidence>
<dbReference type="GO" id="GO:0003983">
    <property type="term" value="F:UTP:glucose-1-phosphate uridylyltransferase activity"/>
    <property type="evidence" value="ECO:0007669"/>
    <property type="project" value="UniProtKB-EC"/>
</dbReference>
<dbReference type="EC" id="2.7.7.9" evidence="2 8"/>
<comment type="catalytic activity">
    <reaction evidence="7 8">
        <text>alpha-D-glucose 1-phosphate + UTP + H(+) = UDP-alpha-D-glucose + diphosphate</text>
        <dbReference type="Rhea" id="RHEA:19889"/>
        <dbReference type="ChEBI" id="CHEBI:15378"/>
        <dbReference type="ChEBI" id="CHEBI:33019"/>
        <dbReference type="ChEBI" id="CHEBI:46398"/>
        <dbReference type="ChEBI" id="CHEBI:58601"/>
        <dbReference type="ChEBI" id="CHEBI:58885"/>
        <dbReference type="EC" id="2.7.7.9"/>
    </reaction>
</comment>
<sequence length="314" mass="34725">MKGPQLIPAHGPSPWGGIFGKLRKFSTYESETKDFPMIRKCLFPVAGYGTRFLPATKAMPKEILPIVNKPLVQYGVEEAAEAGIHEFGFVTGRGKRALEDHFDISYELEHQIAGSGKEDLLTSIRDLIDNNSFAFTRQNEMKGLGHAILTGRNLMSDNPFAVVLADDFCVAPEGEDGVLTQMVKLYNQFRCSIVAIEEVPADETHKYGVIAGESMKDGLYRITDMVEKPAPEDAPSNLAIIGRYILTPDIFEILENTPPGKNGEVQITDALLEQAKNGCVLAYQFKGQRFDCGSIDGFVEATNYVYENVYKKGK</sequence>
<reference evidence="11 12" key="2">
    <citation type="submission" date="2018-02" db="EMBL/GenBank/DDBJ databases">
        <title>Subsurface microbial communities from deep shales in Ohio and West Virginia, USA.</title>
        <authorList>
            <person name="Wrighton K."/>
        </authorList>
    </citation>
    <scope>NUCLEOTIDE SEQUENCE [LARGE SCALE GENOMIC DNA]</scope>
    <source>
        <strain evidence="11 12">UTICA-S1B9</strain>
    </source>
</reference>
<comment type="function">
    <text evidence="6">May play a role in stationary phase survival.</text>
</comment>
<dbReference type="PANTHER" id="PTHR43197">
    <property type="entry name" value="UTP--GLUCOSE-1-PHOSPHATE URIDYLYLTRANSFERASE"/>
    <property type="match status" value="1"/>
</dbReference>
<dbReference type="Proteomes" id="UP000239648">
    <property type="component" value="Unassembled WGS sequence"/>
</dbReference>
<organism evidence="11 12">
    <name type="scientific">Marinobacter persicus</name>
    <dbReference type="NCBI Taxonomy" id="930118"/>
    <lineage>
        <taxon>Bacteria</taxon>
        <taxon>Pseudomonadati</taxon>
        <taxon>Pseudomonadota</taxon>
        <taxon>Gammaproteobacteria</taxon>
        <taxon>Pseudomonadales</taxon>
        <taxon>Marinobacteraceae</taxon>
        <taxon>Marinobacter</taxon>
    </lineage>
</organism>
<dbReference type="CDD" id="cd02541">
    <property type="entry name" value="UGPase_prokaryotic"/>
    <property type="match status" value="1"/>
</dbReference>
<evidence type="ECO:0000256" key="1">
    <source>
        <dbReference type="ARBA" id="ARBA00006890"/>
    </source>
</evidence>
<evidence type="ECO:0000313" key="12">
    <source>
        <dbReference type="Proteomes" id="UP000239446"/>
    </source>
</evidence>
<dbReference type="GO" id="GO:0006011">
    <property type="term" value="P:UDP-alpha-D-glucose metabolic process"/>
    <property type="evidence" value="ECO:0007669"/>
    <property type="project" value="InterPro"/>
</dbReference>
<dbReference type="FunFam" id="3.90.550.10:FF:000045">
    <property type="entry name" value="UTP--glucose-1-phosphate uridylyltransferase"/>
    <property type="match status" value="1"/>
</dbReference>
<accession>A0A2S6G8Z7</accession>
<keyword evidence="13" id="KW-1185">Reference proteome</keyword>
<evidence type="ECO:0000256" key="3">
    <source>
        <dbReference type="ARBA" id="ARBA00019048"/>
    </source>
</evidence>
<dbReference type="NCBIfam" id="TIGR01099">
    <property type="entry name" value="galU"/>
    <property type="match status" value="1"/>
</dbReference>
<evidence type="ECO:0000313" key="13">
    <source>
        <dbReference type="Proteomes" id="UP000239648"/>
    </source>
</evidence>
<evidence type="ECO:0000256" key="5">
    <source>
        <dbReference type="ARBA" id="ARBA00022695"/>
    </source>
</evidence>
<evidence type="ECO:0000313" key="11">
    <source>
        <dbReference type="EMBL" id="PPK55704.1"/>
    </source>
</evidence>
<dbReference type="STRING" id="930118.SAMN05216429_105139"/>
<dbReference type="EMBL" id="PTIU01000004">
    <property type="protein sequence ID" value="PPK55704.1"/>
    <property type="molecule type" value="Genomic_DNA"/>
</dbReference>
<evidence type="ECO:0000256" key="4">
    <source>
        <dbReference type="ARBA" id="ARBA00022679"/>
    </source>
</evidence>
<comment type="caution">
    <text evidence="11">The sequence shown here is derived from an EMBL/GenBank/DDBJ whole genome shotgun (WGS) entry which is preliminary data.</text>
</comment>
<dbReference type="Proteomes" id="UP000239446">
    <property type="component" value="Unassembled WGS sequence"/>
</dbReference>
<comment type="similarity">
    <text evidence="1 8">Belongs to the UDPGP type 2 family.</text>
</comment>
<protein>
    <recommendedName>
        <fullName evidence="3 8">UTP--glucose-1-phosphate uridylyltransferase</fullName>
        <ecNumber evidence="2 8">2.7.7.9</ecNumber>
    </recommendedName>
    <alternativeName>
        <fullName evidence="8">UDP-glucose pyrophosphorylase</fullName>
    </alternativeName>
</protein>
<dbReference type="InterPro" id="IPR029044">
    <property type="entry name" value="Nucleotide-diphossugar_trans"/>
</dbReference>
<evidence type="ECO:0000259" key="9">
    <source>
        <dbReference type="Pfam" id="PF00483"/>
    </source>
</evidence>
<dbReference type="EMBL" id="PTIT01000004">
    <property type="protein sequence ID" value="PPK52750.1"/>
    <property type="molecule type" value="Genomic_DNA"/>
</dbReference>
<evidence type="ECO:0000256" key="2">
    <source>
        <dbReference type="ARBA" id="ARBA00012415"/>
    </source>
</evidence>
<name>A0A2S6G8Z7_9GAMM</name>
<dbReference type="InterPro" id="IPR005771">
    <property type="entry name" value="GalU_uridylyltTrfase_bac/arc"/>
</dbReference>
<gene>
    <name evidence="11" type="ORF">B0H24_1004108</name>
    <name evidence="10" type="ORF">BY455_10467</name>
</gene>
<proteinExistence type="inferred from homology"/>
<dbReference type="Pfam" id="PF00483">
    <property type="entry name" value="NTP_transferase"/>
    <property type="match status" value="1"/>
</dbReference>
<keyword evidence="4 8" id="KW-0808">Transferase</keyword>
<keyword evidence="5 8" id="KW-0548">Nucleotidyltransferase</keyword>
<evidence type="ECO:0000256" key="8">
    <source>
        <dbReference type="RuleBase" id="RU361259"/>
    </source>
</evidence>
<dbReference type="InterPro" id="IPR005835">
    <property type="entry name" value="NTP_transferase_dom"/>
</dbReference>
<evidence type="ECO:0000256" key="6">
    <source>
        <dbReference type="ARBA" id="ARBA00037294"/>
    </source>
</evidence>
<feature type="domain" description="Nucleotidyl transferase" evidence="9">
    <location>
        <begin position="46"/>
        <end position="305"/>
    </location>
</feature>
<dbReference type="Gene3D" id="3.90.550.10">
    <property type="entry name" value="Spore Coat Polysaccharide Biosynthesis Protein SpsA, Chain A"/>
    <property type="match status" value="1"/>
</dbReference>
<reference evidence="10 13" key="1">
    <citation type="submission" date="2018-02" db="EMBL/GenBank/DDBJ databases">
        <title>Deep subsurface shale carbon reservoir microbial communities from Ohio and West Virginia, USA.</title>
        <authorList>
            <person name="Wrighton K."/>
        </authorList>
    </citation>
    <scope>NUCLEOTIDE SEQUENCE [LARGE SCALE GENOMIC DNA]</scope>
    <source>
        <strain evidence="10 13">UTICA-S1B6</strain>
    </source>
</reference>
<dbReference type="SUPFAM" id="SSF53448">
    <property type="entry name" value="Nucleotide-diphospho-sugar transferases"/>
    <property type="match status" value="1"/>
</dbReference>
<dbReference type="PANTHER" id="PTHR43197:SF1">
    <property type="entry name" value="UTP--GLUCOSE-1-PHOSPHATE URIDYLYLTRANSFERASE"/>
    <property type="match status" value="1"/>
</dbReference>